<dbReference type="PANTHER" id="PTHR12827">
    <property type="entry name" value="MEIOTIC CHECKPOINT REGULATOR TSG24 FAMILY MEMBER"/>
    <property type="match status" value="1"/>
</dbReference>
<dbReference type="Proteomes" id="UP000272942">
    <property type="component" value="Unassembled WGS sequence"/>
</dbReference>
<dbReference type="GO" id="GO:0070979">
    <property type="term" value="P:protein K11-linked ubiquitination"/>
    <property type="evidence" value="ECO:0007669"/>
    <property type="project" value="TreeGrafter"/>
</dbReference>
<accession>A0A183AZW2</accession>
<dbReference type="OrthoDB" id="26401at2759"/>
<protein>
    <submittedName>
        <fullName evidence="6">A to I editase domain-containing protein</fullName>
    </submittedName>
</protein>
<dbReference type="GO" id="GO:0051301">
    <property type="term" value="P:cell division"/>
    <property type="evidence" value="ECO:0007669"/>
    <property type="project" value="UniProtKB-KW"/>
</dbReference>
<organism evidence="6">
    <name type="scientific">Echinostoma caproni</name>
    <dbReference type="NCBI Taxonomy" id="27848"/>
    <lineage>
        <taxon>Eukaryota</taxon>
        <taxon>Metazoa</taxon>
        <taxon>Spiralia</taxon>
        <taxon>Lophotrochozoa</taxon>
        <taxon>Platyhelminthes</taxon>
        <taxon>Trematoda</taxon>
        <taxon>Digenea</taxon>
        <taxon>Plagiorchiida</taxon>
        <taxon>Echinostomata</taxon>
        <taxon>Echinostomatoidea</taxon>
        <taxon>Echinostomatidae</taxon>
        <taxon>Echinostoma</taxon>
    </lineage>
</organism>
<dbReference type="PANTHER" id="PTHR12827:SF3">
    <property type="entry name" value="ANAPHASE-PROMOTING COMPLEX SUBUNIT 1"/>
    <property type="match status" value="1"/>
</dbReference>
<dbReference type="AlphaFoldDB" id="A0A183AZW2"/>
<sequence length="267" mass="29253">MPPDRSPRPAMFAEADTEWKKAKGGGGPVKHVTSDDAGRLQRGLAVFEVERLTFVDEDGEQYTARLPCRLSSAWPLETCVLLERQPTSDELLQSRTAENKKILSSTPSSLFTMFSLTHPLDEAAPVLLKVPLPGGGFGVSFVSDINLNVITVIASMGLVLTRHHSTGLHSLWQLEKAVPELSAKARDARLINSSGFRILRRQATDSAKSDGKQYWKTIANSMEAETVAADFGKLFRLIRIAAGNRQTSEPLLRSTTGQLIPGIEQKM</sequence>
<evidence type="ECO:0000313" key="4">
    <source>
        <dbReference type="EMBL" id="VDP89769.1"/>
    </source>
</evidence>
<dbReference type="InterPro" id="IPR024990">
    <property type="entry name" value="Apc1"/>
</dbReference>
<keyword evidence="2" id="KW-0498">Mitosis</keyword>
<evidence type="ECO:0000256" key="3">
    <source>
        <dbReference type="ARBA" id="ARBA00023306"/>
    </source>
</evidence>
<dbReference type="GO" id="GO:0031145">
    <property type="term" value="P:anaphase-promoting complex-dependent catabolic process"/>
    <property type="evidence" value="ECO:0007669"/>
    <property type="project" value="TreeGrafter"/>
</dbReference>
<reference evidence="6" key="1">
    <citation type="submission" date="2016-06" db="UniProtKB">
        <authorList>
            <consortium name="WormBaseParasite"/>
        </authorList>
    </citation>
    <scope>IDENTIFICATION</scope>
</reference>
<keyword evidence="1" id="KW-0132">Cell division</keyword>
<dbReference type="GO" id="GO:0007091">
    <property type="term" value="P:metaphase/anaphase transition of mitotic cell cycle"/>
    <property type="evidence" value="ECO:0007669"/>
    <property type="project" value="TreeGrafter"/>
</dbReference>
<gene>
    <name evidence="4" type="ORF">ECPE_LOCUS12497</name>
</gene>
<evidence type="ECO:0000256" key="1">
    <source>
        <dbReference type="ARBA" id="ARBA00022618"/>
    </source>
</evidence>
<evidence type="ECO:0000313" key="5">
    <source>
        <dbReference type="Proteomes" id="UP000272942"/>
    </source>
</evidence>
<reference evidence="4 5" key="2">
    <citation type="submission" date="2018-11" db="EMBL/GenBank/DDBJ databases">
        <authorList>
            <consortium name="Pathogen Informatics"/>
        </authorList>
    </citation>
    <scope>NUCLEOTIDE SEQUENCE [LARGE SCALE GENOMIC DNA]</scope>
    <source>
        <strain evidence="4 5">Egypt</strain>
    </source>
</reference>
<evidence type="ECO:0000256" key="2">
    <source>
        <dbReference type="ARBA" id="ARBA00022776"/>
    </source>
</evidence>
<keyword evidence="3" id="KW-0131">Cell cycle</keyword>
<evidence type="ECO:0000313" key="6">
    <source>
        <dbReference type="WBParaSite" id="ECPE_0001253301-mRNA-1"/>
    </source>
</evidence>
<proteinExistence type="predicted"/>
<dbReference type="GO" id="GO:0005680">
    <property type="term" value="C:anaphase-promoting complex"/>
    <property type="evidence" value="ECO:0007669"/>
    <property type="project" value="InterPro"/>
</dbReference>
<dbReference type="GO" id="GO:0060090">
    <property type="term" value="F:molecular adaptor activity"/>
    <property type="evidence" value="ECO:0007669"/>
    <property type="project" value="TreeGrafter"/>
</dbReference>
<keyword evidence="5" id="KW-1185">Reference proteome</keyword>
<dbReference type="EMBL" id="UZAN01052968">
    <property type="protein sequence ID" value="VDP89769.1"/>
    <property type="molecule type" value="Genomic_DNA"/>
</dbReference>
<name>A0A183AZW2_9TREM</name>
<dbReference type="WBParaSite" id="ECPE_0001253301-mRNA-1">
    <property type="protein sequence ID" value="ECPE_0001253301-mRNA-1"/>
    <property type="gene ID" value="ECPE_0001253301"/>
</dbReference>